<dbReference type="AlphaFoldDB" id="A0A2W4ZBF6"/>
<protein>
    <submittedName>
        <fullName evidence="1">Uncharacterized protein</fullName>
    </submittedName>
</protein>
<evidence type="ECO:0000313" key="2">
    <source>
        <dbReference type="Proteomes" id="UP000249794"/>
    </source>
</evidence>
<dbReference type="EMBL" id="QBMP01000091">
    <property type="protein sequence ID" value="PZO55545.1"/>
    <property type="molecule type" value="Genomic_DNA"/>
</dbReference>
<organism evidence="1 2">
    <name type="scientific">Phormidesmis priestleyi</name>
    <dbReference type="NCBI Taxonomy" id="268141"/>
    <lineage>
        <taxon>Bacteria</taxon>
        <taxon>Bacillati</taxon>
        <taxon>Cyanobacteriota</taxon>
        <taxon>Cyanophyceae</taxon>
        <taxon>Leptolyngbyales</taxon>
        <taxon>Leptolyngbyaceae</taxon>
        <taxon>Phormidesmis</taxon>
    </lineage>
</organism>
<sequence>MQYLAKVHLKSSLEGTQLQLLAANTYEDIWEVINPAQILFTAEAIAFNEQALVLLDLDSDKKVLAVKEATQWVVDFVAAYLSLGLTPTALLEEAKRAEQWRQSLTLQSQEVRRRALETAARRDEIQDLEKRLKLEKQKE</sequence>
<accession>A0A2W4ZBF6</accession>
<proteinExistence type="predicted"/>
<evidence type="ECO:0000313" key="1">
    <source>
        <dbReference type="EMBL" id="PZO55545.1"/>
    </source>
</evidence>
<gene>
    <name evidence="1" type="ORF">DCF15_10220</name>
</gene>
<comment type="caution">
    <text evidence="1">The sequence shown here is derived from an EMBL/GenBank/DDBJ whole genome shotgun (WGS) entry which is preliminary data.</text>
</comment>
<reference evidence="1 2" key="2">
    <citation type="submission" date="2018-06" db="EMBL/GenBank/DDBJ databases">
        <title>Metagenomic assembly of (sub)arctic Cyanobacteria and their associated microbiome from non-axenic cultures.</title>
        <authorList>
            <person name="Baurain D."/>
        </authorList>
    </citation>
    <scope>NUCLEOTIDE SEQUENCE [LARGE SCALE GENOMIC DNA]</scope>
    <source>
        <strain evidence="1">ULC027bin1</strain>
    </source>
</reference>
<reference evidence="2" key="1">
    <citation type="submission" date="2018-04" db="EMBL/GenBank/DDBJ databases">
        <authorList>
            <person name="Cornet L."/>
        </authorList>
    </citation>
    <scope>NUCLEOTIDE SEQUENCE [LARGE SCALE GENOMIC DNA]</scope>
</reference>
<name>A0A2W4ZBF6_9CYAN</name>
<dbReference type="Proteomes" id="UP000249794">
    <property type="component" value="Unassembled WGS sequence"/>
</dbReference>